<protein>
    <submittedName>
        <fullName evidence="1">Uncharacterized protein</fullName>
    </submittedName>
</protein>
<proteinExistence type="predicted"/>
<reference evidence="1" key="1">
    <citation type="submission" date="2018-12" db="EMBL/GenBank/DDBJ databases">
        <authorList>
            <person name="Will S."/>
            <person name="Neumann-Schaal M."/>
            <person name="Henke P."/>
        </authorList>
    </citation>
    <scope>NUCLEOTIDE SEQUENCE</scope>
    <source>
        <strain evidence="1">PCC 7102</strain>
    </source>
</reference>
<evidence type="ECO:0000313" key="2">
    <source>
        <dbReference type="Proteomes" id="UP000271624"/>
    </source>
</evidence>
<reference evidence="1" key="2">
    <citation type="journal article" date="2019" name="Genome Biol. Evol.">
        <title>Day and night: Metabolic profiles and evolutionary relationships of six axenic non-marine cyanobacteria.</title>
        <authorList>
            <person name="Will S.E."/>
            <person name="Henke P."/>
            <person name="Boedeker C."/>
            <person name="Huang S."/>
            <person name="Brinkmann H."/>
            <person name="Rohde M."/>
            <person name="Jarek M."/>
            <person name="Friedl T."/>
            <person name="Seufert S."/>
            <person name="Schumacher M."/>
            <person name="Overmann J."/>
            <person name="Neumann-Schaal M."/>
            <person name="Petersen J."/>
        </authorList>
    </citation>
    <scope>NUCLEOTIDE SEQUENCE [LARGE SCALE GENOMIC DNA]</scope>
    <source>
        <strain evidence="1">PCC 7102</strain>
    </source>
</reference>
<organism evidence="1 2">
    <name type="scientific">Dulcicalothrix desertica PCC 7102</name>
    <dbReference type="NCBI Taxonomy" id="232991"/>
    <lineage>
        <taxon>Bacteria</taxon>
        <taxon>Bacillati</taxon>
        <taxon>Cyanobacteriota</taxon>
        <taxon>Cyanophyceae</taxon>
        <taxon>Nostocales</taxon>
        <taxon>Calotrichaceae</taxon>
        <taxon>Dulcicalothrix</taxon>
    </lineage>
</organism>
<sequence length="51" mass="6129">MRYYDNDYYYMQVFYGKFFSPVAICTARQSEYRENTPYMCPHYGDGSTKAV</sequence>
<dbReference type="AlphaFoldDB" id="A0A3S1AJH8"/>
<dbReference type="Proteomes" id="UP000271624">
    <property type="component" value="Unassembled WGS sequence"/>
</dbReference>
<name>A0A3S1AJH8_9CYAN</name>
<dbReference type="EMBL" id="RSCL01000016">
    <property type="protein sequence ID" value="RUT02366.1"/>
    <property type="molecule type" value="Genomic_DNA"/>
</dbReference>
<comment type="caution">
    <text evidence="1">The sequence shown here is derived from an EMBL/GenBank/DDBJ whole genome shotgun (WGS) entry which is preliminary data.</text>
</comment>
<accession>A0A3S1AJH8</accession>
<keyword evidence="2" id="KW-1185">Reference proteome</keyword>
<gene>
    <name evidence="1" type="ORF">DSM106972_058440</name>
</gene>
<evidence type="ECO:0000313" key="1">
    <source>
        <dbReference type="EMBL" id="RUT02366.1"/>
    </source>
</evidence>